<evidence type="ECO:0000259" key="1">
    <source>
        <dbReference type="Pfam" id="PF13456"/>
    </source>
</evidence>
<dbReference type="Gene3D" id="3.30.420.10">
    <property type="entry name" value="Ribonuclease H-like superfamily/Ribonuclease H"/>
    <property type="match status" value="1"/>
</dbReference>
<sequence length="149" mass="16262">MFLAWQPPPCGFSKLNIDGSRVSASGCIAAGGIIRNYEGSWIAGFSANLGHGEVLVAEAWALYYGLNLAWQMGLRQITVNSDSALVVDMINGEWVDSHPMETNFAADFLAKMGHHKELGYHELSSPPDLMQPILDADKNGLLRPRFVSV</sequence>
<dbReference type="GO" id="GO:0003676">
    <property type="term" value="F:nucleic acid binding"/>
    <property type="evidence" value="ECO:0007669"/>
    <property type="project" value="InterPro"/>
</dbReference>
<dbReference type="InterPro" id="IPR036397">
    <property type="entry name" value="RNaseH_sf"/>
</dbReference>
<dbReference type="Pfam" id="PF13456">
    <property type="entry name" value="RVT_3"/>
    <property type="match status" value="1"/>
</dbReference>
<evidence type="ECO:0000313" key="2">
    <source>
        <dbReference type="EMBL" id="KAI5336413.1"/>
    </source>
</evidence>
<keyword evidence="3" id="KW-1185">Reference proteome</keyword>
<dbReference type="CDD" id="cd06222">
    <property type="entry name" value="RNase_H_like"/>
    <property type="match status" value="1"/>
</dbReference>
<dbReference type="GO" id="GO:0004523">
    <property type="term" value="F:RNA-DNA hybrid ribonuclease activity"/>
    <property type="evidence" value="ECO:0007669"/>
    <property type="project" value="InterPro"/>
</dbReference>
<dbReference type="InterPro" id="IPR002156">
    <property type="entry name" value="RNaseH_domain"/>
</dbReference>
<dbReference type="AlphaFoldDB" id="A0AAD4Z922"/>
<dbReference type="PANTHER" id="PTHR47723">
    <property type="entry name" value="OS05G0353850 PROTEIN"/>
    <property type="match status" value="1"/>
</dbReference>
<reference evidence="2 3" key="1">
    <citation type="journal article" date="2022" name="G3 (Bethesda)">
        <title>Whole-genome sequence and methylome profiling of the almond [Prunus dulcis (Mill.) D.A. Webb] cultivar 'Nonpareil'.</title>
        <authorList>
            <person name="D'Amico-Willman K.M."/>
            <person name="Ouma W.Z."/>
            <person name="Meulia T."/>
            <person name="Sideli G.M."/>
            <person name="Gradziel T.M."/>
            <person name="Fresnedo-Ramirez J."/>
        </authorList>
    </citation>
    <scope>NUCLEOTIDE SEQUENCE [LARGE SCALE GENOMIC DNA]</scope>
    <source>
        <strain evidence="2">Clone GOH B32 T37-40</strain>
    </source>
</reference>
<accession>A0AAD4Z922</accession>
<dbReference type="InterPro" id="IPR044730">
    <property type="entry name" value="RNase_H-like_dom_plant"/>
</dbReference>
<dbReference type="PANTHER" id="PTHR47723:SF13">
    <property type="entry name" value="PUTATIVE-RELATED"/>
    <property type="match status" value="1"/>
</dbReference>
<dbReference type="InterPro" id="IPR053151">
    <property type="entry name" value="RNase_H-like"/>
</dbReference>
<feature type="domain" description="RNase H type-1" evidence="1">
    <location>
        <begin position="16"/>
        <end position="99"/>
    </location>
</feature>
<evidence type="ECO:0000313" key="3">
    <source>
        <dbReference type="Proteomes" id="UP001054821"/>
    </source>
</evidence>
<comment type="caution">
    <text evidence="2">The sequence shown here is derived from an EMBL/GenBank/DDBJ whole genome shotgun (WGS) entry which is preliminary data.</text>
</comment>
<organism evidence="2 3">
    <name type="scientific">Prunus dulcis</name>
    <name type="common">Almond</name>
    <name type="synonym">Amygdalus dulcis</name>
    <dbReference type="NCBI Taxonomy" id="3755"/>
    <lineage>
        <taxon>Eukaryota</taxon>
        <taxon>Viridiplantae</taxon>
        <taxon>Streptophyta</taxon>
        <taxon>Embryophyta</taxon>
        <taxon>Tracheophyta</taxon>
        <taxon>Spermatophyta</taxon>
        <taxon>Magnoliopsida</taxon>
        <taxon>eudicotyledons</taxon>
        <taxon>Gunneridae</taxon>
        <taxon>Pentapetalae</taxon>
        <taxon>rosids</taxon>
        <taxon>fabids</taxon>
        <taxon>Rosales</taxon>
        <taxon>Rosaceae</taxon>
        <taxon>Amygdaloideae</taxon>
        <taxon>Amygdaleae</taxon>
        <taxon>Prunus</taxon>
    </lineage>
</organism>
<protein>
    <recommendedName>
        <fullName evidence="1">RNase H type-1 domain-containing protein</fullName>
    </recommendedName>
</protein>
<dbReference type="SUPFAM" id="SSF53098">
    <property type="entry name" value="Ribonuclease H-like"/>
    <property type="match status" value="1"/>
</dbReference>
<dbReference type="Proteomes" id="UP001054821">
    <property type="component" value="Chromosome 3"/>
</dbReference>
<gene>
    <name evidence="2" type="ORF">L3X38_015680</name>
</gene>
<dbReference type="InterPro" id="IPR012337">
    <property type="entry name" value="RNaseH-like_sf"/>
</dbReference>
<dbReference type="EMBL" id="JAJFAZ020000003">
    <property type="protein sequence ID" value="KAI5336413.1"/>
    <property type="molecule type" value="Genomic_DNA"/>
</dbReference>
<name>A0AAD4Z922_PRUDU</name>
<proteinExistence type="predicted"/>